<comment type="caution">
    <text evidence="1">The sequence shown here is derived from an EMBL/GenBank/DDBJ whole genome shotgun (WGS) entry which is preliminary data.</text>
</comment>
<keyword evidence="2" id="KW-1185">Reference proteome</keyword>
<name>A0ABW9YMZ8_9GAMM</name>
<organism evidence="1 2">
    <name type="scientific">Photobacterium alginatilyticum</name>
    <dbReference type="NCBI Taxonomy" id="1775171"/>
    <lineage>
        <taxon>Bacteria</taxon>
        <taxon>Pseudomonadati</taxon>
        <taxon>Pseudomonadota</taxon>
        <taxon>Gammaproteobacteria</taxon>
        <taxon>Vibrionales</taxon>
        <taxon>Vibrionaceae</taxon>
        <taxon>Photobacterium</taxon>
    </lineage>
</organism>
<dbReference type="EMBL" id="RSEJ01000022">
    <property type="protein sequence ID" value="NBI54606.1"/>
    <property type="molecule type" value="Genomic_DNA"/>
</dbReference>
<proteinExistence type="predicted"/>
<evidence type="ECO:0000313" key="2">
    <source>
        <dbReference type="Proteomes" id="UP000738517"/>
    </source>
</evidence>
<protein>
    <submittedName>
        <fullName evidence="1">Uncharacterized protein</fullName>
    </submittedName>
</protein>
<reference evidence="1 2" key="1">
    <citation type="journal article" date="2017" name="Int. J. Syst. Evol. Microbiol.">
        <title>Photobacterium alginatilyticum sp. nov., a marine bacterium isolated from bottom seawater.</title>
        <authorList>
            <person name="Wang X."/>
            <person name="Wang Y."/>
            <person name="Yang X."/>
            <person name="Sun H."/>
            <person name="Li B."/>
            <person name="Zhang X.H."/>
        </authorList>
    </citation>
    <scope>NUCLEOTIDE SEQUENCE [LARGE SCALE GENOMIC DNA]</scope>
    <source>
        <strain evidence="1 2">P03D4</strain>
    </source>
</reference>
<accession>A0ABW9YMZ8</accession>
<sequence>MDRLLSLAKHGRLLIKSEYLKFIPSCIDALLFQLSRSPRKLIPNELKFCEDIKQLKKLISENKIILPLRTCMPHFESVIYAENSLADIKGAQNLYYIVDDLIFNGVRPDSWLTPDDAEREVKSYFAL</sequence>
<evidence type="ECO:0000313" key="1">
    <source>
        <dbReference type="EMBL" id="NBI54606.1"/>
    </source>
</evidence>
<dbReference type="Proteomes" id="UP000738517">
    <property type="component" value="Unassembled WGS sequence"/>
</dbReference>
<gene>
    <name evidence="1" type="ORF">EIZ48_18985</name>
</gene>